<evidence type="ECO:0000313" key="1">
    <source>
        <dbReference type="EMBL" id="MFC4391856.1"/>
    </source>
</evidence>
<reference evidence="2" key="1">
    <citation type="journal article" date="2019" name="Int. J. Syst. Evol. Microbiol.">
        <title>The Global Catalogue of Microorganisms (GCM) 10K type strain sequencing project: providing services to taxonomists for standard genome sequencing and annotation.</title>
        <authorList>
            <consortium name="The Broad Institute Genomics Platform"/>
            <consortium name="The Broad Institute Genome Sequencing Center for Infectious Disease"/>
            <person name="Wu L."/>
            <person name="Ma J."/>
        </authorList>
    </citation>
    <scope>NUCLEOTIDE SEQUENCE [LARGE SCALE GENOMIC DNA]</scope>
    <source>
        <strain evidence="2">CGMCC 1.15345</strain>
    </source>
</reference>
<gene>
    <name evidence="1" type="ORF">ACFOY0_12695</name>
</gene>
<proteinExistence type="predicted"/>
<organism evidence="1 2">
    <name type="scientific">Flavobacterium quisquiliarum</name>
    <dbReference type="NCBI Taxonomy" id="1834436"/>
    <lineage>
        <taxon>Bacteria</taxon>
        <taxon>Pseudomonadati</taxon>
        <taxon>Bacteroidota</taxon>
        <taxon>Flavobacteriia</taxon>
        <taxon>Flavobacteriales</taxon>
        <taxon>Flavobacteriaceae</taxon>
        <taxon>Flavobacterium</taxon>
    </lineage>
</organism>
<keyword evidence="2" id="KW-1185">Reference proteome</keyword>
<sequence length="887" mass="102789">MLKKIIFFFFFTVTSFSQTYRVNGIVSSNLNISLKSANVIAKPLKEKTNVKFSITDNKGRYQLELENGTDYEINVSYIGFIDELYIARSETGNQSHNFILKPSGENLREIVIKHEYKAIEIKKDTLIFNVKSFANGNERKMKEVLEKLPGVEVDKNGTVTVQGKKVTQMLVEGKSFFGGGSKLAVENIPADALDKIEVIDNFNEVGFMKKVSDSEDLAMNVKLKEDKKKFVFGDIYTGLGIGIDKSYLLHSGLFYYAPKMNVSFIGDVNNIGKSTFTYSDFRRFTNGSSNYISKRKTSNALSALTKDNVDFLENKSQFEALNLSYNFSSKFNISAFTVFSKILNKAKNVTQNEYLQNLYETIENKIETGANSTDLNITNFKIDYAPDKNQKWLYNAQFQAATNDVDNLINSITSTNSNIFKTINDADNVSFRQYLEWHKSHSLTHTTTFVFNQSYEDSKPKNTWLTNKPFLSGLIPLQEDNQYEVEQLKKLKTNTIDAVFKHYWIINSHNHLYTNIGSTFENSNFETSEKQFLSDNTINDFSEAGFGNKTIYHFSDIYLGLEYKFKIGKWTNKAVLYYHLYELKTQQIDNDYIFSKCLLQPQWNSEFEFNQSEKVTFSYKLETSFPEANLVSNRYTLQKYNLVYKGNSLLENSRYHSASLIYAKMNIHKGIFWNGFLNYTKKTETIRNQIEVEGINQYLTPVLTNNPESSMLFNGTFTKKIYQFDLKINTNLNWMSYYQMLNNELKLNSRNNQNIGLTLKTTHKKWPNLSLGYEKGFSHFGGLTKSNYKSDAINSDFEFTFMNFWTYRLNYQNLRNSNSNNQINHFELTNTSLLYQKKNSPFGFEMICNNLLNAKRKNSYMFSDYMISQQSTYILPRVLMFSISYKL</sequence>
<dbReference type="Proteomes" id="UP001595719">
    <property type="component" value="Unassembled WGS sequence"/>
</dbReference>
<dbReference type="RefSeq" id="WP_179002624.1">
    <property type="nucleotide sequence ID" value="NZ_JBHSCO010000003.1"/>
</dbReference>
<evidence type="ECO:0000313" key="2">
    <source>
        <dbReference type="Proteomes" id="UP001595719"/>
    </source>
</evidence>
<dbReference type="SUPFAM" id="SSF49464">
    <property type="entry name" value="Carboxypeptidase regulatory domain-like"/>
    <property type="match status" value="1"/>
</dbReference>
<comment type="caution">
    <text evidence="1">The sequence shown here is derived from an EMBL/GenBank/DDBJ whole genome shotgun (WGS) entry which is preliminary data.</text>
</comment>
<dbReference type="EMBL" id="JBHSCO010000003">
    <property type="protein sequence ID" value="MFC4391856.1"/>
    <property type="molecule type" value="Genomic_DNA"/>
</dbReference>
<dbReference type="SUPFAM" id="SSF56935">
    <property type="entry name" value="Porins"/>
    <property type="match status" value="1"/>
</dbReference>
<dbReference type="Gene3D" id="2.60.40.1120">
    <property type="entry name" value="Carboxypeptidase-like, regulatory domain"/>
    <property type="match status" value="1"/>
</dbReference>
<accession>A0ABV8W9B6</accession>
<dbReference type="InterPro" id="IPR008969">
    <property type="entry name" value="CarboxyPept-like_regulatory"/>
</dbReference>
<name>A0ABV8W9B6_9FLAO</name>
<evidence type="ECO:0008006" key="3">
    <source>
        <dbReference type="Google" id="ProtNLM"/>
    </source>
</evidence>
<protein>
    <recommendedName>
        <fullName evidence="3">CarboxypepD_reg-like domain-containing protein</fullName>
    </recommendedName>
</protein>